<dbReference type="PROSITE" id="PS01162">
    <property type="entry name" value="QOR_ZETA_CRYSTAL"/>
    <property type="match status" value="1"/>
</dbReference>
<keyword evidence="3" id="KW-0963">Cytoplasm</keyword>
<feature type="domain" description="Enoyl reductase (ER)" evidence="6">
    <location>
        <begin position="10"/>
        <end position="306"/>
    </location>
</feature>
<keyword evidence="5" id="KW-0694">RNA-binding</keyword>
<dbReference type="InterPro" id="IPR013154">
    <property type="entry name" value="ADH-like_N"/>
</dbReference>
<dbReference type="Pfam" id="PF13602">
    <property type="entry name" value="ADH_zinc_N_2"/>
    <property type="match status" value="1"/>
</dbReference>
<dbReference type="Proteomes" id="UP000392064">
    <property type="component" value="Chromosome"/>
</dbReference>
<name>A0A5Q2MEC0_9ACTN</name>
<dbReference type="SUPFAM" id="SSF51735">
    <property type="entry name" value="NAD(P)-binding Rossmann-fold domains"/>
    <property type="match status" value="1"/>
</dbReference>
<evidence type="ECO:0000256" key="3">
    <source>
        <dbReference type="ARBA" id="ARBA00022490"/>
    </source>
</evidence>
<dbReference type="Gene3D" id="3.40.50.720">
    <property type="entry name" value="NAD(P)-binding Rossmann-like Domain"/>
    <property type="match status" value="1"/>
</dbReference>
<evidence type="ECO:0000256" key="5">
    <source>
        <dbReference type="ARBA" id="ARBA00022884"/>
    </source>
</evidence>
<evidence type="ECO:0000256" key="1">
    <source>
        <dbReference type="ARBA" id="ARBA00004496"/>
    </source>
</evidence>
<sequence length="308" mass="31919">MRAITQTRFGGTEVLEQVTVPDPEPAAGEVLVRTGAIGVNPLDVAVREGWYPMIGEPPFTLGWDVAGTVEALGEGVTDFAVGDRVFGMPRLPGAGNAYAEKVVVPATDLLATPDSLDDVHAAALPLVALTAYRSIVEVAGLQPGQRVLVQAAGGGVGHVAVQLAKALGAEVVATASAGKVDFVRGLGADQVIDYREQDFTTLLSDLDLVIDPFGGESVERSLAVVRDGGVVASLLDVREEDVVAAKERGVVLNRIRIVPSRTALQAFVDLIDSGRLAVHVAGTFALDQAGAAHDELGRGVAGKLVLIP</sequence>
<dbReference type="PANTHER" id="PTHR44154">
    <property type="entry name" value="QUINONE OXIDOREDUCTASE"/>
    <property type="match status" value="1"/>
</dbReference>
<dbReference type="InterPro" id="IPR036291">
    <property type="entry name" value="NAD(P)-bd_dom_sf"/>
</dbReference>
<dbReference type="PANTHER" id="PTHR44154:SF1">
    <property type="entry name" value="QUINONE OXIDOREDUCTASE"/>
    <property type="match status" value="1"/>
</dbReference>
<evidence type="ECO:0000256" key="2">
    <source>
        <dbReference type="ARBA" id="ARBA00011881"/>
    </source>
</evidence>
<dbReference type="CDD" id="cd05289">
    <property type="entry name" value="MDR_like_2"/>
    <property type="match status" value="1"/>
</dbReference>
<accession>A0A5Q2MEC0</accession>
<protein>
    <submittedName>
        <fullName evidence="7">Zinc-binding dehydrogenase</fullName>
    </submittedName>
</protein>
<evidence type="ECO:0000313" key="7">
    <source>
        <dbReference type="EMBL" id="QGG40059.1"/>
    </source>
</evidence>
<organism evidence="7 8">
    <name type="scientific">Aeromicrobium yanjiei</name>
    <dbReference type="NCBI Taxonomy" id="2662028"/>
    <lineage>
        <taxon>Bacteria</taxon>
        <taxon>Bacillati</taxon>
        <taxon>Actinomycetota</taxon>
        <taxon>Actinomycetes</taxon>
        <taxon>Propionibacteriales</taxon>
        <taxon>Nocardioidaceae</taxon>
        <taxon>Aeromicrobium</taxon>
    </lineage>
</organism>
<dbReference type="GO" id="GO:0008270">
    <property type="term" value="F:zinc ion binding"/>
    <property type="evidence" value="ECO:0007669"/>
    <property type="project" value="InterPro"/>
</dbReference>
<dbReference type="InterPro" id="IPR002364">
    <property type="entry name" value="Quin_OxRdtase/zeta-crystal_CS"/>
</dbReference>
<dbReference type="InterPro" id="IPR020843">
    <property type="entry name" value="ER"/>
</dbReference>
<proteinExistence type="predicted"/>
<dbReference type="GO" id="GO:0016491">
    <property type="term" value="F:oxidoreductase activity"/>
    <property type="evidence" value="ECO:0007669"/>
    <property type="project" value="InterPro"/>
</dbReference>
<keyword evidence="4" id="KW-0521">NADP</keyword>
<dbReference type="GO" id="GO:0005737">
    <property type="term" value="C:cytoplasm"/>
    <property type="evidence" value="ECO:0007669"/>
    <property type="project" value="UniProtKB-SubCell"/>
</dbReference>
<keyword evidence="8" id="KW-1185">Reference proteome</keyword>
<dbReference type="KEGG" id="aef:GEV26_00940"/>
<dbReference type="Pfam" id="PF08240">
    <property type="entry name" value="ADH_N"/>
    <property type="match status" value="1"/>
</dbReference>
<evidence type="ECO:0000259" key="6">
    <source>
        <dbReference type="SMART" id="SM00829"/>
    </source>
</evidence>
<dbReference type="SUPFAM" id="SSF50129">
    <property type="entry name" value="GroES-like"/>
    <property type="match status" value="1"/>
</dbReference>
<dbReference type="RefSeq" id="WP_153651332.1">
    <property type="nucleotide sequence ID" value="NZ_CP045737.1"/>
</dbReference>
<comment type="subunit">
    <text evidence="2">Homotetramer.</text>
</comment>
<dbReference type="GO" id="GO:0003723">
    <property type="term" value="F:RNA binding"/>
    <property type="evidence" value="ECO:0007669"/>
    <property type="project" value="UniProtKB-KW"/>
</dbReference>
<dbReference type="Gene3D" id="3.90.180.10">
    <property type="entry name" value="Medium-chain alcohol dehydrogenases, catalytic domain"/>
    <property type="match status" value="1"/>
</dbReference>
<dbReference type="InterPro" id="IPR051603">
    <property type="entry name" value="Zinc-ADH_QOR/CCCR"/>
</dbReference>
<comment type="subcellular location">
    <subcellularLocation>
        <location evidence="1">Cytoplasm</location>
    </subcellularLocation>
</comment>
<dbReference type="AlphaFoldDB" id="A0A5Q2MEC0"/>
<evidence type="ECO:0000256" key="4">
    <source>
        <dbReference type="ARBA" id="ARBA00022857"/>
    </source>
</evidence>
<dbReference type="EMBL" id="CP045737">
    <property type="protein sequence ID" value="QGG40059.1"/>
    <property type="molecule type" value="Genomic_DNA"/>
</dbReference>
<dbReference type="InterPro" id="IPR011032">
    <property type="entry name" value="GroES-like_sf"/>
</dbReference>
<evidence type="ECO:0000313" key="8">
    <source>
        <dbReference type="Proteomes" id="UP000392064"/>
    </source>
</evidence>
<gene>
    <name evidence="7" type="ORF">GEV26_00940</name>
</gene>
<dbReference type="SMART" id="SM00829">
    <property type="entry name" value="PKS_ER"/>
    <property type="match status" value="1"/>
</dbReference>
<reference evidence="7 8" key="1">
    <citation type="submission" date="2019-11" db="EMBL/GenBank/DDBJ databases">
        <authorList>
            <person name="Li J."/>
        </authorList>
    </citation>
    <scope>NUCLEOTIDE SEQUENCE [LARGE SCALE GENOMIC DNA]</scope>
    <source>
        <strain evidence="7 8">MF47</strain>
    </source>
</reference>